<keyword evidence="3" id="KW-0274">FAD</keyword>
<dbReference type="NCBIfam" id="TIGR02963">
    <property type="entry name" value="xanthine_xdhA"/>
    <property type="match status" value="1"/>
</dbReference>
<dbReference type="Gene3D" id="3.30.465.10">
    <property type="match status" value="1"/>
</dbReference>
<accession>A0ABY2UH69</accession>
<keyword evidence="9" id="KW-1185">Reference proteome</keyword>
<dbReference type="EC" id="1.17.1.4" evidence="8"/>
<evidence type="ECO:0000313" key="9">
    <source>
        <dbReference type="Proteomes" id="UP000306791"/>
    </source>
</evidence>
<dbReference type="PROSITE" id="PS51085">
    <property type="entry name" value="2FE2S_FER_2"/>
    <property type="match status" value="1"/>
</dbReference>
<dbReference type="InterPro" id="IPR016166">
    <property type="entry name" value="FAD-bd_PCMH"/>
</dbReference>
<dbReference type="InterPro" id="IPR002888">
    <property type="entry name" value="2Fe-2S-bd"/>
</dbReference>
<dbReference type="SUPFAM" id="SSF54292">
    <property type="entry name" value="2Fe-2S ferredoxin-like"/>
    <property type="match status" value="1"/>
</dbReference>
<proteinExistence type="predicted"/>
<dbReference type="PROSITE" id="PS00197">
    <property type="entry name" value="2FE2S_FER_1"/>
    <property type="match status" value="1"/>
</dbReference>
<evidence type="ECO:0000313" key="8">
    <source>
        <dbReference type="EMBL" id="TLM77014.1"/>
    </source>
</evidence>
<dbReference type="SUPFAM" id="SSF56176">
    <property type="entry name" value="FAD-binding/transporter-associated domain-like"/>
    <property type="match status" value="1"/>
</dbReference>
<organism evidence="8 9">
    <name type="scientific">Microbulbifer harenosus</name>
    <dbReference type="NCBI Taxonomy" id="2576840"/>
    <lineage>
        <taxon>Bacteria</taxon>
        <taxon>Pseudomonadati</taxon>
        <taxon>Pseudomonadota</taxon>
        <taxon>Gammaproteobacteria</taxon>
        <taxon>Cellvibrionales</taxon>
        <taxon>Microbulbiferaceae</taxon>
        <taxon>Microbulbifer</taxon>
    </lineage>
</organism>
<comment type="caution">
    <text evidence="8">The sequence shown here is derived from an EMBL/GenBank/DDBJ whole genome shotgun (WGS) entry which is preliminary data.</text>
</comment>
<dbReference type="PROSITE" id="PS51387">
    <property type="entry name" value="FAD_PCMH"/>
    <property type="match status" value="1"/>
</dbReference>
<dbReference type="CDD" id="cd00207">
    <property type="entry name" value="fer2"/>
    <property type="match status" value="1"/>
</dbReference>
<dbReference type="Pfam" id="PF01799">
    <property type="entry name" value="Fer2_2"/>
    <property type="match status" value="1"/>
</dbReference>
<dbReference type="PANTHER" id="PTHR45444:SF3">
    <property type="entry name" value="XANTHINE DEHYDROGENASE"/>
    <property type="match status" value="1"/>
</dbReference>
<dbReference type="InterPro" id="IPR001041">
    <property type="entry name" value="2Fe-2S_ferredoxin-type"/>
</dbReference>
<dbReference type="GO" id="GO:0004854">
    <property type="term" value="F:xanthine dehydrogenase activity"/>
    <property type="evidence" value="ECO:0007669"/>
    <property type="project" value="UniProtKB-EC"/>
</dbReference>
<protein>
    <submittedName>
        <fullName evidence="8">Xanthine dehydrogenase small subunit</fullName>
        <ecNumber evidence="8">1.17.1.4</ecNumber>
    </submittedName>
</protein>
<evidence type="ECO:0000259" key="6">
    <source>
        <dbReference type="PROSITE" id="PS51085"/>
    </source>
</evidence>
<dbReference type="InterPro" id="IPR005107">
    <property type="entry name" value="CO_DH_flav_C"/>
</dbReference>
<sequence length="484" mass="52966">MKFVLNRELVEENALAADTTLLRYLREYRRLCGTKEGCASGDCGACTVLLGALEDGRVRYRAVNACITPLAAANRRHLVTIESLSNSGRLHPAQREILEHHGSQCGFCTPGIVMSLAGLYQQLLTDNGPQPDRTQVCEAISGNLCRCTGYRPIIDAGLKIVHTSDESHRLDAQAQIDQLASIGHTETPPGYFQPTNRKELQQALAENPDAHLIAGGTDLMLEVTQRCRPLNTIIDLSRVAELHRIDERDGFIHLGAALSYREMESFFADRSPSIRTLLERIGSRQIRNRGTLGGNIANASPIADLPPLLLALDALVTLADAQGNEYHMPLSDFYRGYKKTALGSAQYLAEIRFPARTLSDFHRAYKVSKRREDDISAVMAAIRLRTGAGKYGEVFTEVRIAFGGMAATPARVAAAESALLGRALEDEDALNTALAAIATTLQPIGDVRASAAYRMQIAQNLLRSAWQSLLQERIGKRAAEVRHA</sequence>
<dbReference type="Gene3D" id="3.30.390.50">
    <property type="entry name" value="CO dehydrogenase flavoprotein, C-terminal domain"/>
    <property type="match status" value="1"/>
</dbReference>
<dbReference type="InterPro" id="IPR016169">
    <property type="entry name" value="FAD-bd_PCMH_sub2"/>
</dbReference>
<dbReference type="Gene3D" id="3.10.20.30">
    <property type="match status" value="1"/>
</dbReference>
<dbReference type="SMART" id="SM01092">
    <property type="entry name" value="CO_deh_flav_C"/>
    <property type="match status" value="1"/>
</dbReference>
<name>A0ABY2UH69_9GAMM</name>
<dbReference type="Pfam" id="PF03450">
    <property type="entry name" value="CO_deh_flav_C"/>
    <property type="match status" value="1"/>
</dbReference>
<keyword evidence="1" id="KW-0285">Flavoprotein</keyword>
<dbReference type="Gene3D" id="3.30.43.10">
    <property type="entry name" value="Uridine Diphospho-n-acetylenolpyruvylglucosamine Reductase, domain 2"/>
    <property type="match status" value="1"/>
</dbReference>
<dbReference type="InterPro" id="IPR016167">
    <property type="entry name" value="FAD-bd_PCMH_sub1"/>
</dbReference>
<dbReference type="RefSeq" id="WP_138235922.1">
    <property type="nucleotide sequence ID" value="NZ_CP185860.1"/>
</dbReference>
<dbReference type="InterPro" id="IPR036884">
    <property type="entry name" value="2Fe-2S-bd_dom_sf"/>
</dbReference>
<dbReference type="InterPro" id="IPR012175">
    <property type="entry name" value="Xanth_DH_ssu_bac"/>
</dbReference>
<evidence type="ECO:0000256" key="4">
    <source>
        <dbReference type="ARBA" id="ARBA00023002"/>
    </source>
</evidence>
<keyword evidence="5" id="KW-0408">Iron</keyword>
<dbReference type="Pfam" id="PF00111">
    <property type="entry name" value="Fer2"/>
    <property type="match status" value="1"/>
</dbReference>
<dbReference type="InterPro" id="IPR014307">
    <property type="entry name" value="Xanthine_DH_ssu"/>
</dbReference>
<evidence type="ECO:0000256" key="3">
    <source>
        <dbReference type="ARBA" id="ARBA00022827"/>
    </source>
</evidence>
<evidence type="ECO:0000256" key="2">
    <source>
        <dbReference type="ARBA" id="ARBA00022723"/>
    </source>
</evidence>
<dbReference type="InterPro" id="IPR016208">
    <property type="entry name" value="Ald_Oxase/xanthine_DH-like"/>
</dbReference>
<gene>
    <name evidence="8" type="primary">xdhA</name>
    <name evidence="8" type="ORF">FDY93_11690</name>
</gene>
<keyword evidence="2" id="KW-0479">Metal-binding</keyword>
<dbReference type="Gene3D" id="1.10.150.120">
    <property type="entry name" value="[2Fe-2S]-binding domain"/>
    <property type="match status" value="1"/>
</dbReference>
<keyword evidence="4 8" id="KW-0560">Oxidoreductase</keyword>
<dbReference type="EMBL" id="VANI01000011">
    <property type="protein sequence ID" value="TLM77014.1"/>
    <property type="molecule type" value="Genomic_DNA"/>
</dbReference>
<reference evidence="8 9" key="1">
    <citation type="submission" date="2019-05" db="EMBL/GenBank/DDBJ databases">
        <title>Microbulbifer harenosus sp. nov., an alginate-degrading bacterium isolated from coastal sand.</title>
        <authorList>
            <person name="Huang H."/>
            <person name="Mo K."/>
            <person name="Bao S."/>
        </authorList>
    </citation>
    <scope>NUCLEOTIDE SEQUENCE [LARGE SCALE GENOMIC DNA]</scope>
    <source>
        <strain evidence="8 9">HB161719</strain>
    </source>
</reference>
<dbReference type="PIRSF" id="PIRSF036557">
    <property type="entry name" value="XdhA_RC"/>
    <property type="match status" value="1"/>
</dbReference>
<dbReference type="InterPro" id="IPR036318">
    <property type="entry name" value="FAD-bd_PCMH-like_sf"/>
</dbReference>
<dbReference type="InterPro" id="IPR036010">
    <property type="entry name" value="2Fe-2S_ferredoxin-like_sf"/>
</dbReference>
<dbReference type="InterPro" id="IPR002346">
    <property type="entry name" value="Mopterin_DH_FAD-bd"/>
</dbReference>
<evidence type="ECO:0000256" key="5">
    <source>
        <dbReference type="ARBA" id="ARBA00023004"/>
    </source>
</evidence>
<feature type="domain" description="FAD-binding PCMH-type" evidence="7">
    <location>
        <begin position="184"/>
        <end position="358"/>
    </location>
</feature>
<dbReference type="Pfam" id="PF00941">
    <property type="entry name" value="FAD_binding_5"/>
    <property type="match status" value="1"/>
</dbReference>
<dbReference type="InterPro" id="IPR012675">
    <property type="entry name" value="Beta-grasp_dom_sf"/>
</dbReference>
<dbReference type="SUPFAM" id="SSF55447">
    <property type="entry name" value="CO dehydrogenase flavoprotein C-terminal domain-like"/>
    <property type="match status" value="1"/>
</dbReference>
<evidence type="ECO:0000259" key="7">
    <source>
        <dbReference type="PROSITE" id="PS51387"/>
    </source>
</evidence>
<feature type="domain" description="2Fe-2S ferredoxin-type" evidence="6">
    <location>
        <begin position="1"/>
        <end position="87"/>
    </location>
</feature>
<dbReference type="SUPFAM" id="SSF47741">
    <property type="entry name" value="CO dehydrogenase ISP C-domain like"/>
    <property type="match status" value="1"/>
</dbReference>
<dbReference type="InterPro" id="IPR006058">
    <property type="entry name" value="2Fe2S_fd_BS"/>
</dbReference>
<dbReference type="Proteomes" id="UP000306791">
    <property type="component" value="Unassembled WGS sequence"/>
</dbReference>
<evidence type="ECO:0000256" key="1">
    <source>
        <dbReference type="ARBA" id="ARBA00022630"/>
    </source>
</evidence>
<dbReference type="InterPro" id="IPR036683">
    <property type="entry name" value="CO_DH_flav_C_dom_sf"/>
</dbReference>
<dbReference type="PANTHER" id="PTHR45444">
    <property type="entry name" value="XANTHINE DEHYDROGENASE"/>
    <property type="match status" value="1"/>
</dbReference>